<name>A0A6H2A2Q7_9ZZZZ</name>
<proteinExistence type="predicted"/>
<dbReference type="EMBL" id="MT144457">
    <property type="protein sequence ID" value="QJA53857.1"/>
    <property type="molecule type" value="Genomic_DNA"/>
</dbReference>
<accession>A0A6H2A2Q7</accession>
<protein>
    <submittedName>
        <fullName evidence="1">Uncharacterized protein</fullName>
    </submittedName>
</protein>
<evidence type="ECO:0000313" key="1">
    <source>
        <dbReference type="EMBL" id="QJA53857.1"/>
    </source>
</evidence>
<sequence>MTLEEAREYKRTIGAMYCKVCGEAITNTKVRIACILEGRAYCEPHFWEWKGSLLSMPVTTLDRR</sequence>
<reference evidence="1" key="1">
    <citation type="submission" date="2020-03" db="EMBL/GenBank/DDBJ databases">
        <title>The deep terrestrial virosphere.</title>
        <authorList>
            <person name="Holmfeldt K."/>
            <person name="Nilsson E."/>
            <person name="Simone D."/>
            <person name="Lopez-Fernandez M."/>
            <person name="Wu X."/>
            <person name="de Brujin I."/>
            <person name="Lundin D."/>
            <person name="Andersson A."/>
            <person name="Bertilsson S."/>
            <person name="Dopson M."/>
        </authorList>
    </citation>
    <scope>NUCLEOTIDE SEQUENCE</scope>
    <source>
        <strain evidence="1">TM448A04093</strain>
    </source>
</reference>
<dbReference type="AlphaFoldDB" id="A0A6H2A2Q7"/>
<organism evidence="1">
    <name type="scientific">viral metagenome</name>
    <dbReference type="NCBI Taxonomy" id="1070528"/>
    <lineage>
        <taxon>unclassified sequences</taxon>
        <taxon>metagenomes</taxon>
        <taxon>organismal metagenomes</taxon>
    </lineage>
</organism>
<gene>
    <name evidence="1" type="ORF">TM448A04093_0004</name>
</gene>